<keyword evidence="2" id="KW-0547">Nucleotide-binding</keyword>
<dbReference type="Gene3D" id="3.40.50.300">
    <property type="entry name" value="P-loop containing nucleotide triphosphate hydrolases"/>
    <property type="match status" value="1"/>
</dbReference>
<dbReference type="Pfam" id="PF00437">
    <property type="entry name" value="T2SSE"/>
    <property type="match status" value="1"/>
</dbReference>
<dbReference type="GO" id="GO:0043684">
    <property type="term" value="C:type IV secretion system complex"/>
    <property type="evidence" value="ECO:0007669"/>
    <property type="project" value="UniProtKB-UniRule"/>
</dbReference>
<dbReference type="Gene3D" id="3.30.450.90">
    <property type="match status" value="1"/>
</dbReference>
<protein>
    <recommendedName>
        <fullName evidence="2">Type IV secretion system protein</fullName>
    </recommendedName>
</protein>
<evidence type="ECO:0000313" key="4">
    <source>
        <dbReference type="EMBL" id="ABI83647.1"/>
    </source>
</evidence>
<dbReference type="SUPFAM" id="SSF52540">
    <property type="entry name" value="P-loop containing nucleoside triphosphate hydrolases"/>
    <property type="match status" value="1"/>
</dbReference>
<dbReference type="PANTHER" id="PTHR30486:SF6">
    <property type="entry name" value="TYPE IV PILUS RETRACTATION ATPASE PILT"/>
    <property type="match status" value="1"/>
</dbReference>
<gene>
    <name evidence="4" type="primary">traJ</name>
</gene>
<dbReference type="GO" id="GO:0044097">
    <property type="term" value="P:secretion by the type IV secretion system"/>
    <property type="evidence" value="ECO:0007669"/>
    <property type="project" value="InterPro"/>
</dbReference>
<dbReference type="InterPro" id="IPR014155">
    <property type="entry name" value="VirB11"/>
</dbReference>
<dbReference type="AlphaFoldDB" id="A1YBN9"/>
<dbReference type="PANTHER" id="PTHR30486">
    <property type="entry name" value="TWITCHING MOTILITY PROTEIN PILT"/>
    <property type="match status" value="1"/>
</dbReference>
<dbReference type="GO" id="GO:0016887">
    <property type="term" value="F:ATP hydrolysis activity"/>
    <property type="evidence" value="ECO:0007669"/>
    <property type="project" value="InterPro"/>
</dbReference>
<sequence length="359" mass="39799">MFREILISPAFTRLVKMNAYTFNKDSMVLQFLQNTGIQAILDMDGVTEVSVNQPGHIWYEGRDGWQVVEAPEANFTNLEHLATAMCVYSALPYTLGPDHPIASVVLPGGERGQIIVPPATEAGSIVLTIRKPSLTRFTIDDYIASGGFSRASIAEAQGVTMTDRQHYLYELSRGGPEQIGQFLKEAVKDRLNFLIVGGTGSGKTTVAKAIADIFPPDRRYATIEDVHEMTLPNHPNHIHLFFKKGGVSAREIIEACMRLKPDHIFLAELRGDEAWSYLEALNTGHEGSITTIHANNTYASFSRLASIVKQSEVGLTLDMDLVMTTIKKSIDVILFFNKTYLTEIYFDPAVKNKLLSESI</sequence>
<comment type="function">
    <text evidence="2">Part of the Type IV secretion system.</text>
</comment>
<proteinExistence type="inferred from homology"/>
<dbReference type="InterPro" id="IPR027417">
    <property type="entry name" value="P-loop_NTPase"/>
</dbReference>
<dbReference type="InterPro" id="IPR050921">
    <property type="entry name" value="T4SS_GSP_E_ATPase"/>
</dbReference>
<accession>A1YBN9</accession>
<evidence type="ECO:0000256" key="2">
    <source>
        <dbReference type="RuleBase" id="RU366071"/>
    </source>
</evidence>
<organism evidence="4">
    <name type="scientific">Aeromonas veronii</name>
    <dbReference type="NCBI Taxonomy" id="654"/>
    <lineage>
        <taxon>Bacteria</taxon>
        <taxon>Pseudomonadati</taxon>
        <taxon>Pseudomonadota</taxon>
        <taxon>Gammaproteobacteria</taxon>
        <taxon>Aeromonadales</taxon>
        <taxon>Aeromonadaceae</taxon>
        <taxon>Aeromonas</taxon>
    </lineage>
</organism>
<keyword evidence="2" id="KW-0067">ATP-binding</keyword>
<dbReference type="InterPro" id="IPR001482">
    <property type="entry name" value="T2SS/T4SS_dom"/>
</dbReference>
<feature type="domain" description="Bacterial type II secretion system protein E" evidence="3">
    <location>
        <begin position="176"/>
        <end position="333"/>
    </location>
</feature>
<evidence type="ECO:0000259" key="3">
    <source>
        <dbReference type="Pfam" id="PF00437"/>
    </source>
</evidence>
<reference evidence="4" key="1">
    <citation type="journal article" date="2006" name="PLoS ONE">
        <title>Detection of Conjugation Related Type Four Secretion Machinery in Aeromonas culicicola.</title>
        <authorList>
            <person name="Rangrez A.Y."/>
            <person name="Dayananda K.M."/>
            <person name="Atanur S."/>
            <person name="Joshi R."/>
            <person name="Patole M.S."/>
            <person name="Shouche Y.S."/>
        </authorList>
    </citation>
    <scope>NUCLEOTIDE SEQUENCE</scope>
    <source>
        <strain evidence="4">MTCC 3249</strain>
    </source>
</reference>
<dbReference type="EMBL" id="DQ890522">
    <property type="protein sequence ID" value="ABI83647.1"/>
    <property type="molecule type" value="Genomic_DNA"/>
</dbReference>
<dbReference type="CDD" id="cd01130">
    <property type="entry name" value="VirB11-like_ATPase"/>
    <property type="match status" value="1"/>
</dbReference>
<name>A1YBN9_AERVE</name>
<evidence type="ECO:0000256" key="1">
    <source>
        <dbReference type="ARBA" id="ARBA00006611"/>
    </source>
</evidence>
<dbReference type="GO" id="GO:0005524">
    <property type="term" value="F:ATP binding"/>
    <property type="evidence" value="ECO:0007669"/>
    <property type="project" value="UniProtKB-UniRule"/>
</dbReference>
<comment type="similarity">
    <text evidence="1 2">Belongs to the GSP E family.</text>
</comment>
<dbReference type="NCBIfam" id="TIGR02788">
    <property type="entry name" value="VirB11"/>
    <property type="match status" value="1"/>
</dbReference>